<evidence type="ECO:0000256" key="2">
    <source>
        <dbReference type="ARBA" id="ARBA00023125"/>
    </source>
</evidence>
<evidence type="ECO:0000256" key="4">
    <source>
        <dbReference type="ARBA" id="ARBA00023163"/>
    </source>
</evidence>
<accession>A0A2U8E5H9</accession>
<dbReference type="EMBL" id="CP023004">
    <property type="protein sequence ID" value="AWI10107.1"/>
    <property type="molecule type" value="Genomic_DNA"/>
</dbReference>
<dbReference type="Pfam" id="PF02311">
    <property type="entry name" value="AraC_binding"/>
    <property type="match status" value="1"/>
</dbReference>
<evidence type="ECO:0000256" key="3">
    <source>
        <dbReference type="ARBA" id="ARBA00023159"/>
    </source>
</evidence>
<organism evidence="6 7">
    <name type="scientific">Ereboglobus luteus</name>
    <dbReference type="NCBI Taxonomy" id="1796921"/>
    <lineage>
        <taxon>Bacteria</taxon>
        <taxon>Pseudomonadati</taxon>
        <taxon>Verrucomicrobiota</taxon>
        <taxon>Opitutia</taxon>
        <taxon>Opitutales</taxon>
        <taxon>Opitutaceae</taxon>
        <taxon>Ereboglobus</taxon>
    </lineage>
</organism>
<dbReference type="InterPro" id="IPR003313">
    <property type="entry name" value="AraC-bd"/>
</dbReference>
<evidence type="ECO:0000313" key="6">
    <source>
        <dbReference type="EMBL" id="AWI10107.1"/>
    </source>
</evidence>
<dbReference type="SMART" id="SM00342">
    <property type="entry name" value="HTH_ARAC"/>
    <property type="match status" value="1"/>
</dbReference>
<dbReference type="PANTHER" id="PTHR46796:SF7">
    <property type="entry name" value="ARAC FAMILY TRANSCRIPTIONAL REGULATOR"/>
    <property type="match status" value="1"/>
</dbReference>
<dbReference type="SUPFAM" id="SSF46689">
    <property type="entry name" value="Homeodomain-like"/>
    <property type="match status" value="2"/>
</dbReference>
<dbReference type="AlphaFoldDB" id="A0A2U8E5H9"/>
<reference evidence="6 7" key="1">
    <citation type="journal article" date="2018" name="Syst. Appl. Microbiol.">
        <title>Ereboglobus luteus gen. nov. sp. nov. from cockroach guts, and new insights into the oxygen relationship of the genera Opitutus and Didymococcus (Verrucomicrobia: Opitutaceae).</title>
        <authorList>
            <person name="Tegtmeier D."/>
            <person name="Belitz A."/>
            <person name="Radek R."/>
            <person name="Heimerl T."/>
            <person name="Brune A."/>
        </authorList>
    </citation>
    <scope>NUCLEOTIDE SEQUENCE [LARGE SCALE GENOMIC DNA]</scope>
    <source>
        <strain evidence="6 7">Ho45</strain>
    </source>
</reference>
<gene>
    <name evidence="6" type="ORF">CKA38_13325</name>
</gene>
<dbReference type="InterPro" id="IPR018062">
    <property type="entry name" value="HTH_AraC-typ_CS"/>
</dbReference>
<dbReference type="InterPro" id="IPR037923">
    <property type="entry name" value="HTH-like"/>
</dbReference>
<dbReference type="InterPro" id="IPR009057">
    <property type="entry name" value="Homeodomain-like_sf"/>
</dbReference>
<keyword evidence="4" id="KW-0804">Transcription</keyword>
<dbReference type="Proteomes" id="UP000244896">
    <property type="component" value="Chromosome"/>
</dbReference>
<name>A0A2U8E5H9_9BACT</name>
<dbReference type="Gene3D" id="2.60.120.280">
    <property type="entry name" value="Regulatory protein AraC"/>
    <property type="match status" value="1"/>
</dbReference>
<dbReference type="PRINTS" id="PR00032">
    <property type="entry name" value="HTHARAC"/>
</dbReference>
<dbReference type="CDD" id="cd06986">
    <property type="entry name" value="cupin_MmsR-like_N"/>
    <property type="match status" value="1"/>
</dbReference>
<dbReference type="GO" id="GO:0043565">
    <property type="term" value="F:sequence-specific DNA binding"/>
    <property type="evidence" value="ECO:0007669"/>
    <property type="project" value="InterPro"/>
</dbReference>
<dbReference type="SUPFAM" id="SSF51215">
    <property type="entry name" value="Regulatory protein AraC"/>
    <property type="match status" value="1"/>
</dbReference>
<keyword evidence="1" id="KW-0805">Transcription regulation</keyword>
<keyword evidence="7" id="KW-1185">Reference proteome</keyword>
<keyword evidence="3" id="KW-0010">Activator</keyword>
<dbReference type="OrthoDB" id="9807321at2"/>
<dbReference type="PROSITE" id="PS01124">
    <property type="entry name" value="HTH_ARAC_FAMILY_2"/>
    <property type="match status" value="1"/>
</dbReference>
<dbReference type="InterPro" id="IPR020449">
    <property type="entry name" value="Tscrpt_reg_AraC-type_HTH"/>
</dbReference>
<dbReference type="Gene3D" id="1.10.10.60">
    <property type="entry name" value="Homeodomain-like"/>
    <property type="match status" value="2"/>
</dbReference>
<evidence type="ECO:0000313" key="7">
    <source>
        <dbReference type="Proteomes" id="UP000244896"/>
    </source>
</evidence>
<dbReference type="InterPro" id="IPR050204">
    <property type="entry name" value="AraC_XylS_family_regulators"/>
</dbReference>
<dbReference type="PROSITE" id="PS00041">
    <property type="entry name" value="HTH_ARAC_FAMILY_1"/>
    <property type="match status" value="1"/>
</dbReference>
<keyword evidence="2" id="KW-0238">DNA-binding</keyword>
<dbReference type="Pfam" id="PF12833">
    <property type="entry name" value="HTH_18"/>
    <property type="match status" value="1"/>
</dbReference>
<proteinExistence type="predicted"/>
<sequence length="298" mass="33957">MKTPATPRIADGFPGERLVILPQNVLRQAGRIPVCADLCVTHIGRFDRVLGHYVDRPDGCAQHVLIFCLGGRGIVHAGSSKWFLHRGHGIVLPPNVAHRYAADARDPWTVFWFHFTGARAAAYVKMLGLTTRQPRFWIQNVDVMIEAFEECYHHTIGGHTDSDLIGLSTTFMRFMGLCRTMKRSPSTRRRHTEERIVRSVRFLRENLDRTLTLVQIAKEAGISVPHFCAMFKRQINCGPLEFFARLKMQRACELLMQTDQGISEIAYGLGFTDPLYFSKRFRLHVGTSPSEYREQAGR</sequence>
<evidence type="ECO:0000256" key="1">
    <source>
        <dbReference type="ARBA" id="ARBA00023015"/>
    </source>
</evidence>
<feature type="domain" description="HTH araC/xylS-type" evidence="5">
    <location>
        <begin position="197"/>
        <end position="295"/>
    </location>
</feature>
<dbReference type="KEGG" id="elut:CKA38_13325"/>
<dbReference type="RefSeq" id="WP_108825941.1">
    <property type="nucleotide sequence ID" value="NZ_CP023004.1"/>
</dbReference>
<dbReference type="InterPro" id="IPR018060">
    <property type="entry name" value="HTH_AraC"/>
</dbReference>
<protein>
    <recommendedName>
        <fullName evidence="5">HTH araC/xylS-type domain-containing protein</fullName>
    </recommendedName>
</protein>
<dbReference type="PANTHER" id="PTHR46796">
    <property type="entry name" value="HTH-TYPE TRANSCRIPTIONAL ACTIVATOR RHAS-RELATED"/>
    <property type="match status" value="1"/>
</dbReference>
<evidence type="ECO:0000259" key="5">
    <source>
        <dbReference type="PROSITE" id="PS01124"/>
    </source>
</evidence>
<dbReference type="GO" id="GO:0003700">
    <property type="term" value="F:DNA-binding transcription factor activity"/>
    <property type="evidence" value="ECO:0007669"/>
    <property type="project" value="InterPro"/>
</dbReference>